<comment type="caution">
    <text evidence="2">The sequence shown here is derived from an EMBL/GenBank/DDBJ whole genome shotgun (WGS) entry which is preliminary data.</text>
</comment>
<dbReference type="Proteomes" id="UP000619788">
    <property type="component" value="Unassembled WGS sequence"/>
</dbReference>
<sequence length="60" mass="6370">MPRGLVTPGQGSEPVMVNAWGKTGETPRQPARADPPGRFGELGSTERSAETFWTGKAARS</sequence>
<evidence type="ECO:0000313" key="3">
    <source>
        <dbReference type="Proteomes" id="UP000619788"/>
    </source>
</evidence>
<dbReference type="AlphaFoldDB" id="A0A8J3SRN1"/>
<keyword evidence="3" id="KW-1185">Reference proteome</keyword>
<evidence type="ECO:0000313" key="2">
    <source>
        <dbReference type="EMBL" id="GIH97149.1"/>
    </source>
</evidence>
<protein>
    <submittedName>
        <fullName evidence="2">Uncharacterized protein</fullName>
    </submittedName>
</protein>
<accession>A0A8J3SRN1</accession>
<name>A0A8J3SRN1_9ACTN</name>
<proteinExistence type="predicted"/>
<evidence type="ECO:0000256" key="1">
    <source>
        <dbReference type="SAM" id="MobiDB-lite"/>
    </source>
</evidence>
<organism evidence="2 3">
    <name type="scientific">Planobispora siamensis</name>
    <dbReference type="NCBI Taxonomy" id="936338"/>
    <lineage>
        <taxon>Bacteria</taxon>
        <taxon>Bacillati</taxon>
        <taxon>Actinomycetota</taxon>
        <taxon>Actinomycetes</taxon>
        <taxon>Streptosporangiales</taxon>
        <taxon>Streptosporangiaceae</taxon>
        <taxon>Planobispora</taxon>
    </lineage>
</organism>
<dbReference type="EMBL" id="BOOJ01000077">
    <property type="protein sequence ID" value="GIH97149.1"/>
    <property type="molecule type" value="Genomic_DNA"/>
</dbReference>
<feature type="region of interest" description="Disordered" evidence="1">
    <location>
        <begin position="1"/>
        <end position="60"/>
    </location>
</feature>
<reference evidence="2 3" key="1">
    <citation type="submission" date="2021-01" db="EMBL/GenBank/DDBJ databases">
        <title>Whole genome shotgun sequence of Planobispora siamensis NBRC 107568.</title>
        <authorList>
            <person name="Komaki H."/>
            <person name="Tamura T."/>
        </authorList>
    </citation>
    <scope>NUCLEOTIDE SEQUENCE [LARGE SCALE GENOMIC DNA]</scope>
    <source>
        <strain evidence="2 3">NBRC 107568</strain>
    </source>
</reference>
<gene>
    <name evidence="2" type="ORF">Psi01_77790</name>
</gene>